<evidence type="ECO:0000256" key="17">
    <source>
        <dbReference type="PIRNR" id="PIRNR000533"/>
    </source>
</evidence>
<keyword evidence="4 16" id="KW-0021">Allosteric enzyme</keyword>
<dbReference type="EMBL" id="VEVO01000017">
    <property type="protein sequence ID" value="KAF0028300.1"/>
    <property type="molecule type" value="Genomic_DNA"/>
</dbReference>
<feature type="binding site" evidence="16">
    <location>
        <position position="295"/>
    </location>
    <ligand>
        <name>substrate</name>
        <note>ligand shared between dimeric partners</note>
    </ligand>
</feature>
<dbReference type="GO" id="GO:0016020">
    <property type="term" value="C:membrane"/>
    <property type="evidence" value="ECO:0007669"/>
    <property type="project" value="TreeGrafter"/>
</dbReference>
<dbReference type="FunFam" id="3.40.50.450:FF:000064">
    <property type="entry name" value="Phosphofructokinase, platelet b"/>
    <property type="match status" value="1"/>
</dbReference>
<keyword evidence="3 16" id="KW-0963">Cytoplasm</keyword>
<sequence length="788" mass="86064">MAQPDSKKIFFENLSGAGKAIAVLTSGGDAQGMNAAVRAVVRMGLYVGAKVYFIHEGYQGMVDGGENIKEATWESVSSMLQVGGTVIGSARCKEFRSHEGRLKAAHNLVQHGITNLCVIGGDGSLTGANLFREEWSGLLTELVEQGSIEADAVQKYSALHIVGMVGSIDNDFCGTDMTIGTDSALHRIIEVVDAIMTTAQSHQRTFVLEVMGRHCGYLALVSALACGADWVLIPEMPPEDGWEDKMCQKLSATRSRGTRLNIIIVAEGALDRHGKPITSSFVKDLVVKCLGFDTRVTILGHVQRGGTPSAFDRILASRMGVEAVLALLETTANTPACVVSLCGNQSVRLPLMECVQMTQEVQKAMDEKRFEEAVKLRGRSFENNLKTYKLLAHRKPESELPTSNFNVAVLNVGAPAAGMNAAVRSAVRVGISEGHKMFAVSDGFEGFYKGQIKEIKWADVGGWTGQGGSLLGTKRTLPAKYVDKIAEQMRENNINALLIIGGFEAFLSLLELLTARGKYDEFCVPMVMVPATVSNNVPGSDLSIGADTALNAITTTCDRIKQSASGTKRRVFIIETMGGYCGYLASVGGLAAGADAAYIYEEPFDIRDLQANVEHLTEKMKTSIQRGLVLRNENCSENYTTDFIYQLYSEEGRGVFDSRKNVLGHMQQGGAPSPFDRNFGTKISAKAMQWITKKLVESFRKGRVFANTEDTCCLLGMRRRALVFQPVVQLKGDTDFVHRIPKEQWWLKLRPLMKILAKYKTSYDVSDSGQLEHVVRNRPRESDASVAM</sequence>
<dbReference type="AlphaFoldDB" id="A0A6A4S9J4"/>
<keyword evidence="6 16" id="KW-0808">Transferase</keyword>
<dbReference type="GO" id="GO:0042802">
    <property type="term" value="F:identical protein binding"/>
    <property type="evidence" value="ECO:0007669"/>
    <property type="project" value="TreeGrafter"/>
</dbReference>
<dbReference type="GO" id="GO:0046872">
    <property type="term" value="F:metal ion binding"/>
    <property type="evidence" value="ECO:0007669"/>
    <property type="project" value="UniProtKB-KW"/>
</dbReference>
<dbReference type="HAMAP" id="MF_03184">
    <property type="entry name" value="Phosphofructokinase_I_E"/>
    <property type="match status" value="1"/>
</dbReference>
<feature type="binding site" description="in other chain" evidence="16">
    <location>
        <position position="739"/>
    </location>
    <ligand>
        <name>beta-D-fructose 2,6-bisphosphate</name>
        <dbReference type="ChEBI" id="CHEBI:58579"/>
        <note>allosteric activator; ligand shared between dimeric partners</note>
    </ligand>
</feature>
<keyword evidence="10 16" id="KW-0067">ATP-binding</keyword>
<dbReference type="InterPro" id="IPR015912">
    <property type="entry name" value="Phosphofructokinase_CS"/>
</dbReference>
<evidence type="ECO:0000256" key="8">
    <source>
        <dbReference type="ARBA" id="ARBA00022741"/>
    </source>
</evidence>
<dbReference type="GO" id="GO:0005524">
    <property type="term" value="F:ATP binding"/>
    <property type="evidence" value="ECO:0007669"/>
    <property type="project" value="UniProtKB-KW"/>
</dbReference>
<feature type="binding site" description="in other chain" evidence="16">
    <location>
        <begin position="665"/>
        <end position="668"/>
    </location>
    <ligand>
        <name>beta-D-fructose 2,6-bisphosphate</name>
        <dbReference type="ChEBI" id="CHEBI:58579"/>
        <note>allosteric activator; ligand shared between dimeric partners</note>
    </ligand>
</feature>
<keyword evidence="9 16" id="KW-0418">Kinase</keyword>
<feature type="binding site" description="in other chain" evidence="16">
    <location>
        <begin position="301"/>
        <end position="304"/>
    </location>
    <ligand>
        <name>substrate</name>
        <note>ligand shared between dimeric partners</note>
    </ligand>
</feature>
<evidence type="ECO:0000256" key="5">
    <source>
        <dbReference type="ARBA" id="ARBA00022553"/>
    </source>
</evidence>
<evidence type="ECO:0000256" key="13">
    <source>
        <dbReference type="ARBA" id="ARBA00023152"/>
    </source>
</evidence>
<comment type="activity regulation">
    <text evidence="16">Allosterically activated by ADP, AMP, or fructose 2,6-bisphosphate, and allosterically inhibited by ATP or citrate.</text>
</comment>
<evidence type="ECO:0000256" key="11">
    <source>
        <dbReference type="ARBA" id="ARBA00022842"/>
    </source>
</evidence>
<evidence type="ECO:0000256" key="7">
    <source>
        <dbReference type="ARBA" id="ARBA00022723"/>
    </source>
</evidence>
<feature type="binding site" description="in other chain" evidence="16">
    <location>
        <begin position="577"/>
        <end position="579"/>
    </location>
    <ligand>
        <name>beta-D-fructose 2,6-bisphosphate</name>
        <dbReference type="ChEBI" id="CHEBI:58579"/>
        <note>allosteric activator; ligand shared between dimeric partners</note>
    </ligand>
</feature>
<keyword evidence="13 16" id="KW-0324">Glycolysis</keyword>
<protein>
    <recommendedName>
        <fullName evidence="16">ATP-dependent 6-phosphofructokinase</fullName>
        <shortName evidence="16">ATP-PFK</shortName>
        <shortName evidence="16">Phosphofructokinase</shortName>
        <ecNumber evidence="16">2.7.1.11</ecNumber>
    </recommendedName>
    <alternativeName>
        <fullName evidence="16">Phosphohexokinase</fullName>
    </alternativeName>
</protein>
<name>A0A6A4S9J4_SCOMX</name>
<dbReference type="GO" id="GO:0006002">
    <property type="term" value="P:fructose 6-phosphate metabolic process"/>
    <property type="evidence" value="ECO:0007669"/>
    <property type="project" value="InterPro"/>
</dbReference>
<dbReference type="CDD" id="cd00764">
    <property type="entry name" value="Eukaryotic_PFK"/>
    <property type="match status" value="1"/>
</dbReference>
<feature type="binding site" evidence="16">
    <location>
        <position position="570"/>
    </location>
    <ligand>
        <name>beta-D-fructose 2,6-bisphosphate</name>
        <dbReference type="ChEBI" id="CHEBI:58579"/>
        <note>allosteric activator; ligand shared between dimeric partners</note>
    </ligand>
</feature>
<dbReference type="SUPFAM" id="SSF53784">
    <property type="entry name" value="Phosphofructokinase"/>
    <property type="match status" value="2"/>
</dbReference>
<evidence type="ECO:0000256" key="14">
    <source>
        <dbReference type="ARBA" id="ARBA00023180"/>
    </source>
</evidence>
<dbReference type="GO" id="GO:0061621">
    <property type="term" value="P:canonical glycolysis"/>
    <property type="evidence" value="ECO:0007669"/>
    <property type="project" value="TreeGrafter"/>
</dbReference>
<feature type="binding site" evidence="16">
    <location>
        <position position="122"/>
    </location>
    <ligand>
        <name>Mg(2+)</name>
        <dbReference type="ChEBI" id="CHEBI:18420"/>
        <note>catalytic</note>
    </ligand>
</feature>
<keyword evidence="12" id="KW-0007">Acetylation</keyword>
<evidence type="ECO:0000256" key="15">
    <source>
        <dbReference type="ARBA" id="ARBA00048070"/>
    </source>
</evidence>
<comment type="caution">
    <text evidence="16">Lacks conserved residue(s) required for the propagation of feature annotation.</text>
</comment>
<dbReference type="FunFam" id="3.40.50.450:FF:000043">
    <property type="entry name" value="ATP-dependent 6-phosphofructokinase, platelet type"/>
    <property type="match status" value="1"/>
</dbReference>
<comment type="similarity">
    <text evidence="16">Belongs to the phosphofructokinase type A (PFKA) family. ATP-dependent PFK group I subfamily. Eukaryotic two domain clade 'E' sub-subfamily.</text>
</comment>
<feature type="domain" description="Phosphofructokinase" evidence="18">
    <location>
        <begin position="21"/>
        <end position="326"/>
    </location>
</feature>
<comment type="caution">
    <text evidence="19">The sequence shown here is derived from an EMBL/GenBank/DDBJ whole genome shotgun (WGS) entry which is preliminary data.</text>
</comment>
<feature type="binding site" evidence="16">
    <location>
        <position position="204"/>
    </location>
    <ligand>
        <name>substrate</name>
        <note>ligand shared between dimeric partners</note>
    </ligand>
</feature>
<dbReference type="Gene3D" id="3.40.50.450">
    <property type="match status" value="2"/>
</dbReference>
<feature type="region of interest" description="N-terminal catalytic PFK domain 1" evidence="16">
    <location>
        <begin position="1"/>
        <end position="393"/>
    </location>
</feature>
<evidence type="ECO:0000256" key="1">
    <source>
        <dbReference type="ARBA" id="ARBA00001946"/>
    </source>
</evidence>
<keyword evidence="7 16" id="KW-0479">Metal-binding</keyword>
<evidence type="ECO:0000256" key="6">
    <source>
        <dbReference type="ARBA" id="ARBA00022679"/>
    </source>
</evidence>
<dbReference type="PIRSF" id="PIRSF000533">
    <property type="entry name" value="ATP_PFK_euk"/>
    <property type="match status" value="1"/>
</dbReference>
<feature type="active site" description="Proton acceptor" evidence="16">
    <location>
        <position position="169"/>
    </location>
</feature>
<keyword evidence="11 16" id="KW-0460">Magnesium</keyword>
<feature type="binding site" evidence="16">
    <location>
        <position position="659"/>
    </location>
    <ligand>
        <name>beta-D-fructose 2,6-bisphosphate</name>
        <dbReference type="ChEBI" id="CHEBI:58579"/>
        <note>allosteric activator; ligand shared between dimeric partners</note>
    </ligand>
</feature>
<dbReference type="UniPathway" id="UPA00109">
    <property type="reaction ID" value="UER00182"/>
</dbReference>
<evidence type="ECO:0000313" key="19">
    <source>
        <dbReference type="EMBL" id="KAF0028300.1"/>
    </source>
</evidence>
<comment type="similarity">
    <text evidence="17">Belongs to the phosphofructokinase type A (PFKA) family. ATP-dependent PFK group I subfamily. Eukaryotic two domain clade "E" sub-subfamily.</text>
</comment>
<evidence type="ECO:0000259" key="18">
    <source>
        <dbReference type="Pfam" id="PF00365"/>
    </source>
</evidence>
<evidence type="ECO:0000313" key="20">
    <source>
        <dbReference type="Proteomes" id="UP000438429"/>
    </source>
</evidence>
<dbReference type="GO" id="GO:0005945">
    <property type="term" value="C:6-phosphofructokinase complex"/>
    <property type="evidence" value="ECO:0007669"/>
    <property type="project" value="TreeGrafter"/>
</dbReference>
<dbReference type="Pfam" id="PF00365">
    <property type="entry name" value="PFK"/>
    <property type="match status" value="2"/>
</dbReference>
<dbReference type="InterPro" id="IPR022953">
    <property type="entry name" value="ATP_PFK"/>
</dbReference>
<feature type="binding site" description="in other chain" evidence="16">
    <location>
        <begin position="532"/>
        <end position="536"/>
    </location>
    <ligand>
        <name>beta-D-fructose 2,6-bisphosphate</name>
        <dbReference type="ChEBI" id="CHEBI:58579"/>
        <note>allosteric activator; ligand shared between dimeric partners</note>
    </ligand>
</feature>
<dbReference type="Gene3D" id="3.40.50.460">
    <property type="entry name" value="Phosphofructokinase domain"/>
    <property type="match status" value="2"/>
</dbReference>
<dbReference type="PRINTS" id="PR00476">
    <property type="entry name" value="PHFRCTKINASE"/>
</dbReference>
<feature type="domain" description="Phosphofructokinase" evidence="18">
    <location>
        <begin position="406"/>
        <end position="691"/>
    </location>
</feature>
<dbReference type="InterPro" id="IPR035966">
    <property type="entry name" value="PKF_sf"/>
</dbReference>
<comment type="function">
    <text evidence="16">Catalyzes the phosphorylation of D-fructose 6-phosphate to fructose 1,6-bisphosphate by ATP, the first committing step of glycolysis.</text>
</comment>
<feature type="binding site" description="in other chain" evidence="16">
    <location>
        <begin position="167"/>
        <end position="169"/>
    </location>
    <ligand>
        <name>substrate</name>
        <note>ligand shared between dimeric partners</note>
    </ligand>
</feature>
<dbReference type="GO" id="GO:0016208">
    <property type="term" value="F:AMP binding"/>
    <property type="evidence" value="ECO:0007669"/>
    <property type="project" value="TreeGrafter"/>
</dbReference>
<feature type="binding site" description="in other chain" evidence="16">
    <location>
        <begin position="211"/>
        <end position="213"/>
    </location>
    <ligand>
        <name>substrate</name>
        <note>ligand shared between dimeric partners</note>
    </ligand>
</feature>
<feature type="binding site" evidence="16">
    <location>
        <begin position="121"/>
        <end position="124"/>
    </location>
    <ligand>
        <name>ATP</name>
        <dbReference type="ChEBI" id="CHEBI:30616"/>
    </ligand>
</feature>
<dbReference type="GO" id="GO:0030388">
    <property type="term" value="P:fructose 1,6-bisphosphate metabolic process"/>
    <property type="evidence" value="ECO:0007669"/>
    <property type="project" value="TreeGrafter"/>
</dbReference>
<dbReference type="InterPro" id="IPR041914">
    <property type="entry name" value="PFK_vert-type"/>
</dbReference>
<comment type="pathway">
    <text evidence="2 16 17">Carbohydrate degradation; glycolysis; D-glyceraldehyde 3-phosphate and glycerone phosphate from D-glucose: step 3/4.</text>
</comment>
<proteinExistence type="inferred from homology"/>
<comment type="cofactor">
    <cofactor evidence="1 16">
        <name>Mg(2+)</name>
        <dbReference type="ChEBI" id="CHEBI:18420"/>
    </cofactor>
</comment>
<dbReference type="PROSITE" id="PS00433">
    <property type="entry name" value="PHOSPHOFRUCTOKINASE"/>
    <property type="match status" value="2"/>
</dbReference>
<feature type="region of interest" description="C-terminal regulatory PFK domain 2" evidence="16">
    <location>
        <begin position="406"/>
        <end position="788"/>
    </location>
</feature>
<evidence type="ECO:0000256" key="3">
    <source>
        <dbReference type="ARBA" id="ARBA00022490"/>
    </source>
</evidence>
<dbReference type="GO" id="GO:0003872">
    <property type="term" value="F:6-phosphofructokinase activity"/>
    <property type="evidence" value="ECO:0007669"/>
    <property type="project" value="UniProtKB-UniRule"/>
</dbReference>
<organism evidence="19 20">
    <name type="scientific">Scophthalmus maximus</name>
    <name type="common">Turbot</name>
    <name type="synonym">Psetta maxima</name>
    <dbReference type="NCBI Taxonomy" id="52904"/>
    <lineage>
        <taxon>Eukaryota</taxon>
        <taxon>Metazoa</taxon>
        <taxon>Chordata</taxon>
        <taxon>Craniata</taxon>
        <taxon>Vertebrata</taxon>
        <taxon>Euteleostomi</taxon>
        <taxon>Actinopterygii</taxon>
        <taxon>Neopterygii</taxon>
        <taxon>Teleostei</taxon>
        <taxon>Neoteleostei</taxon>
        <taxon>Acanthomorphata</taxon>
        <taxon>Carangaria</taxon>
        <taxon>Pleuronectiformes</taxon>
        <taxon>Pleuronectoidei</taxon>
        <taxon>Scophthalmidae</taxon>
        <taxon>Scophthalmus</taxon>
    </lineage>
</organism>
<feature type="binding site" evidence="16">
    <location>
        <begin position="91"/>
        <end position="92"/>
    </location>
    <ligand>
        <name>ATP</name>
        <dbReference type="ChEBI" id="CHEBI:30616"/>
    </ligand>
</feature>
<dbReference type="FunFam" id="3.40.50.460:FF:000003">
    <property type="entry name" value="ATP-dependent 6-phosphofructokinase"/>
    <property type="match status" value="1"/>
</dbReference>
<evidence type="ECO:0000256" key="10">
    <source>
        <dbReference type="ARBA" id="ARBA00022840"/>
    </source>
</evidence>
<reference evidence="19 20" key="1">
    <citation type="submission" date="2019-06" db="EMBL/GenBank/DDBJ databases">
        <title>Draft genomes of female and male turbot (Scophthalmus maximus).</title>
        <authorList>
            <person name="Xu H."/>
            <person name="Xu X.-W."/>
            <person name="Shao C."/>
            <person name="Chen S."/>
        </authorList>
    </citation>
    <scope>NUCLEOTIDE SEQUENCE [LARGE SCALE GENOMIC DNA]</scope>
    <source>
        <strain evidence="19">Ysfricsl-2016a</strain>
        <tissue evidence="19">Blood</tissue>
    </source>
</reference>
<dbReference type="Proteomes" id="UP000438429">
    <property type="component" value="Unassembled WGS sequence"/>
</dbReference>
<dbReference type="GO" id="GO:0070095">
    <property type="term" value="F:fructose-6-phosphate binding"/>
    <property type="evidence" value="ECO:0007669"/>
    <property type="project" value="TreeGrafter"/>
</dbReference>
<dbReference type="GO" id="GO:0048029">
    <property type="term" value="F:monosaccharide binding"/>
    <property type="evidence" value="ECO:0007669"/>
    <property type="project" value="TreeGrafter"/>
</dbReference>
<evidence type="ECO:0000256" key="4">
    <source>
        <dbReference type="ARBA" id="ARBA00022533"/>
    </source>
</evidence>
<feature type="binding site" description="in other chain" evidence="16">
    <location>
        <position position="267"/>
    </location>
    <ligand>
        <name>substrate</name>
        <note>ligand shared between dimeric partners</note>
    </ligand>
</feature>
<dbReference type="EC" id="2.7.1.11" evidence="16"/>
<comment type="catalytic activity">
    <reaction evidence="15 16 17">
        <text>beta-D-fructose 6-phosphate + ATP = beta-D-fructose 1,6-bisphosphate + ADP + H(+)</text>
        <dbReference type="Rhea" id="RHEA:16109"/>
        <dbReference type="ChEBI" id="CHEBI:15378"/>
        <dbReference type="ChEBI" id="CHEBI:30616"/>
        <dbReference type="ChEBI" id="CHEBI:32966"/>
        <dbReference type="ChEBI" id="CHEBI:57634"/>
        <dbReference type="ChEBI" id="CHEBI:456216"/>
        <dbReference type="EC" id="2.7.1.11"/>
    </reaction>
</comment>
<evidence type="ECO:0000256" key="9">
    <source>
        <dbReference type="ARBA" id="ARBA00022777"/>
    </source>
</evidence>
<dbReference type="FunFam" id="3.40.50.460:FF:000001">
    <property type="entry name" value="ATP-dependent 6-phosphofructokinase"/>
    <property type="match status" value="1"/>
</dbReference>
<dbReference type="PANTHER" id="PTHR13697:SF5">
    <property type="entry name" value="ATP-DEPENDENT 6-PHOSPHOFRUCTOKINASE, PLATELET TYPE"/>
    <property type="match status" value="1"/>
</dbReference>
<dbReference type="InterPro" id="IPR009161">
    <property type="entry name" value="6-Pfructokinase_euk"/>
</dbReference>
<evidence type="ECO:0000256" key="16">
    <source>
        <dbReference type="HAMAP-Rule" id="MF_03184"/>
    </source>
</evidence>
<comment type="subcellular location">
    <subcellularLocation>
        <location evidence="16">Cytoplasm</location>
    </subcellularLocation>
</comment>
<feature type="binding site" description="in other chain" evidence="16">
    <location>
        <position position="633"/>
    </location>
    <ligand>
        <name>beta-D-fructose 2,6-bisphosphate</name>
        <dbReference type="ChEBI" id="CHEBI:58579"/>
        <note>allosteric activator; ligand shared between dimeric partners</note>
    </ligand>
</feature>
<keyword evidence="8 16" id="KW-0547">Nucleotide-binding</keyword>
<keyword evidence="5" id="KW-0597">Phosphoprotein</keyword>
<dbReference type="NCBIfam" id="TIGR02478">
    <property type="entry name" value="6PF1K_euk"/>
    <property type="match status" value="1"/>
</dbReference>
<feature type="binding site" description="in other chain" evidence="16">
    <location>
        <position position="475"/>
    </location>
    <ligand>
        <name>beta-D-fructose 2,6-bisphosphate</name>
        <dbReference type="ChEBI" id="CHEBI:58579"/>
        <note>allosteric activator; ligand shared between dimeric partners</note>
    </ligand>
</feature>
<feature type="binding site" evidence="16">
    <location>
        <position position="28"/>
    </location>
    <ligand>
        <name>ATP</name>
        <dbReference type="ChEBI" id="CHEBI:30616"/>
    </ligand>
</feature>
<dbReference type="InterPro" id="IPR000023">
    <property type="entry name" value="Phosphofructokinase_dom"/>
</dbReference>
<evidence type="ECO:0000256" key="12">
    <source>
        <dbReference type="ARBA" id="ARBA00022990"/>
    </source>
</evidence>
<accession>A0A6A4S9J4</accession>
<gene>
    <name evidence="19" type="ORF">F2P81_019387</name>
</gene>
<evidence type="ECO:0000256" key="2">
    <source>
        <dbReference type="ARBA" id="ARBA00004679"/>
    </source>
</evidence>
<dbReference type="PANTHER" id="PTHR13697">
    <property type="entry name" value="PHOSPHOFRUCTOKINASE"/>
    <property type="match status" value="1"/>
</dbReference>
<keyword evidence="14" id="KW-0325">Glycoprotein</keyword>
<comment type="subunit">
    <text evidence="16">Homo- and heterotetramers.</text>
</comment>